<dbReference type="Pfam" id="PF25150">
    <property type="entry name" value="TPR_Trm732"/>
    <property type="match status" value="1"/>
</dbReference>
<accession>A0AAV4S3G3</accession>
<name>A0AAV4S3G3_CAEEX</name>
<organism evidence="3 4">
    <name type="scientific">Caerostris extrusa</name>
    <name type="common">Bark spider</name>
    <name type="synonym">Caerostris bankana</name>
    <dbReference type="NCBI Taxonomy" id="172846"/>
    <lineage>
        <taxon>Eukaryota</taxon>
        <taxon>Metazoa</taxon>
        <taxon>Ecdysozoa</taxon>
        <taxon>Arthropoda</taxon>
        <taxon>Chelicerata</taxon>
        <taxon>Arachnida</taxon>
        <taxon>Araneae</taxon>
        <taxon>Araneomorphae</taxon>
        <taxon>Entelegynae</taxon>
        <taxon>Araneoidea</taxon>
        <taxon>Araneidae</taxon>
        <taxon>Caerostris</taxon>
    </lineage>
</organism>
<reference evidence="3 4" key="1">
    <citation type="submission" date="2021-06" db="EMBL/GenBank/DDBJ databases">
        <title>Caerostris extrusa draft genome.</title>
        <authorList>
            <person name="Kono N."/>
            <person name="Arakawa K."/>
        </authorList>
    </citation>
    <scope>NUCLEOTIDE SEQUENCE [LARGE SCALE GENOMIC DNA]</scope>
</reference>
<feature type="domain" description="DUF2428" evidence="1">
    <location>
        <begin position="352"/>
        <end position="527"/>
    </location>
</feature>
<dbReference type="EMBL" id="BPLR01008777">
    <property type="protein sequence ID" value="GIY27116.1"/>
    <property type="molecule type" value="Genomic_DNA"/>
</dbReference>
<evidence type="ECO:0000259" key="2">
    <source>
        <dbReference type="Pfam" id="PF25150"/>
    </source>
</evidence>
<evidence type="ECO:0000313" key="3">
    <source>
        <dbReference type="EMBL" id="GIY27116.1"/>
    </source>
</evidence>
<dbReference type="PANTHER" id="PTHR14387:SF0">
    <property type="entry name" value="DUF2428 DOMAIN-CONTAINING PROTEIN"/>
    <property type="match status" value="1"/>
</dbReference>
<dbReference type="Proteomes" id="UP001054945">
    <property type="component" value="Unassembled WGS sequence"/>
</dbReference>
<feature type="domain" description="tRNA (32-2'-O)-methyltransferase regulator THADA-like TPR repeats region" evidence="2">
    <location>
        <begin position="1"/>
        <end position="111"/>
    </location>
</feature>
<dbReference type="InterPro" id="IPR051954">
    <property type="entry name" value="tRNA_methyltransferase_THADA"/>
</dbReference>
<dbReference type="Pfam" id="PF10350">
    <property type="entry name" value="DUF2428"/>
    <property type="match status" value="1"/>
</dbReference>
<evidence type="ECO:0000313" key="4">
    <source>
        <dbReference type="Proteomes" id="UP001054945"/>
    </source>
</evidence>
<sequence length="649" mass="72990">MRLLKKFLPVNLNIDSTSFQQLLLSQMRTLLVRIRDSVVQEYRVKCKEAHPVRGSSAGKGDIQLDPAQLEFVEWLVKTCVVNTFPGSCYQRRRICLGVLTSVFDVLVASPQGNRRKEKPSKFVKEAIQVVQSQGFWNFLTDGTLLKIFPCITDCTDEIRELTYHLMETHSLWPAIHQRLPCEAVLTVAFDMCEFADHRNSEAGALLIRLVYKKLYIKDNVFTDGSQIFVLHFLLSILKMNVNGEGELDMSQNGILHANIHGFLLALEYCLSISKEAFKSFPADQMSSVVNFVDTALNFCVEVIRVLLVQIRKGVKKKKKHCPDFSDIGRFLDSVGVRRDSEDGTLSLHLVAHKQIQIFSIGLWLKIKNGCCVLSELAACICVLDIPQNTKKNYLFKIADELANVLITCRHRGVIEGCSIALHKFCAMLLPDDAFHEEICMSLLNSVFDSLSDATNTSVTRRSAGLPSLVQAVVSSENNNLQRKLLSFTIHRLLDVLRLPLPPSLQISDKTDLPQGHAYHILKALVMDYLVCSSPHLRPEEGAGGRLGVQPGVVVRAVRPLPHPQGVHAGRTAQVRPLPPPEEALLRTRPRPVYYSETVTTEGKRRGFCNRVQNFAVSTPRCPHLKVRDLVSSALQSWLQRAMSPRRWKN</sequence>
<protein>
    <submittedName>
        <fullName evidence="3">Uncharacterized protein C1494.07</fullName>
    </submittedName>
</protein>
<gene>
    <name evidence="3" type="primary">SPCC1494.07</name>
    <name evidence="3" type="ORF">CEXT_621401</name>
</gene>
<dbReference type="PANTHER" id="PTHR14387">
    <property type="entry name" value="THADA/DEATH RECEPTOR INTERACTING PROTEIN"/>
    <property type="match status" value="1"/>
</dbReference>
<comment type="caution">
    <text evidence="3">The sequence shown here is derived from an EMBL/GenBank/DDBJ whole genome shotgun (WGS) entry which is preliminary data.</text>
</comment>
<dbReference type="GO" id="GO:0030488">
    <property type="term" value="P:tRNA methylation"/>
    <property type="evidence" value="ECO:0007669"/>
    <property type="project" value="TreeGrafter"/>
</dbReference>
<dbReference type="InterPro" id="IPR019442">
    <property type="entry name" value="THADA/TRM732_DUF2428"/>
</dbReference>
<dbReference type="InterPro" id="IPR056843">
    <property type="entry name" value="THADA-like_TPR"/>
</dbReference>
<proteinExistence type="predicted"/>
<keyword evidence="4" id="KW-1185">Reference proteome</keyword>
<evidence type="ECO:0000259" key="1">
    <source>
        <dbReference type="Pfam" id="PF10350"/>
    </source>
</evidence>
<dbReference type="GO" id="GO:0005829">
    <property type="term" value="C:cytosol"/>
    <property type="evidence" value="ECO:0007669"/>
    <property type="project" value="TreeGrafter"/>
</dbReference>
<dbReference type="AlphaFoldDB" id="A0AAV4S3G3"/>